<feature type="transmembrane region" description="Helical" evidence="12">
    <location>
        <begin position="238"/>
        <end position="256"/>
    </location>
</feature>
<comment type="subcellular location">
    <subcellularLocation>
        <location evidence="2">Endoplasmic reticulum membrane</location>
        <topology evidence="2">Multi-pass membrane protein</topology>
    </subcellularLocation>
</comment>
<evidence type="ECO:0000256" key="3">
    <source>
        <dbReference type="ARBA" id="ARBA00004922"/>
    </source>
</evidence>
<evidence type="ECO:0000256" key="6">
    <source>
        <dbReference type="ARBA" id="ARBA00022729"/>
    </source>
</evidence>
<evidence type="ECO:0000313" key="16">
    <source>
        <dbReference type="EMBL" id="KAG0142370.1"/>
    </source>
</evidence>
<dbReference type="AlphaFoldDB" id="A0A9P6NEQ8"/>
<evidence type="ECO:0000256" key="13">
    <source>
        <dbReference type="SAM" id="SignalP"/>
    </source>
</evidence>
<feature type="transmembrane region" description="Helical" evidence="12">
    <location>
        <begin position="197"/>
        <end position="217"/>
    </location>
</feature>
<evidence type="ECO:0000256" key="12">
    <source>
        <dbReference type="SAM" id="Phobius"/>
    </source>
</evidence>
<evidence type="ECO:0000313" key="17">
    <source>
        <dbReference type="Proteomes" id="UP000886653"/>
    </source>
</evidence>
<evidence type="ECO:0000256" key="1">
    <source>
        <dbReference type="ARBA" id="ARBA00002791"/>
    </source>
</evidence>
<comment type="pathway">
    <text evidence="3">Protein modification; protein glycosylation.</text>
</comment>
<sequence length="317" mass="34820">MRTRFGISSSWFLFLAASSALVSADFVIKDGQLAVVDSSGISIETLEVSATGTRSVKTLSLSPENTLKLSFQILASPSNEKESKGIAPHQVHLLATGLKTNLHWTAVVKVRGANKAKWELDMARAPTDFFSLGENIKLELLIADQSTSHKPLRQELATLKLAPSMVLPYPYWDTKDGLPQPPLEWTFRAPRKPINPIFSLAFTIIALSPWLILLSAWSTLANCSTPGFKIIGSTSPSTIIFLATIASQEILILTYWSSLRLYQYLPIAFFLSLPLILSGRTALSELRARRKRNPISASNIIISKINGNRSKGKGKAE</sequence>
<dbReference type="PANTHER" id="PTHR12640">
    <property type="entry name" value="RIBOPHORIN II"/>
    <property type="match status" value="1"/>
</dbReference>
<protein>
    <recommendedName>
        <fullName evidence="11">Ribophorin II</fullName>
    </recommendedName>
    <alternativeName>
        <fullName evidence="10">Ribophorin-2</fullName>
    </alternativeName>
</protein>
<feature type="domain" description="Ribophorin II third" evidence="14">
    <location>
        <begin position="32"/>
        <end position="161"/>
    </location>
</feature>
<accession>A0A9P6NEQ8</accession>
<evidence type="ECO:0000256" key="4">
    <source>
        <dbReference type="ARBA" id="ARBA00009038"/>
    </source>
</evidence>
<dbReference type="InterPro" id="IPR055374">
    <property type="entry name" value="Ribophorin_II_3rd"/>
</dbReference>
<feature type="domain" description="Ribophorin II C-terminal" evidence="15">
    <location>
        <begin position="187"/>
        <end position="290"/>
    </location>
</feature>
<evidence type="ECO:0000256" key="9">
    <source>
        <dbReference type="ARBA" id="ARBA00023136"/>
    </source>
</evidence>
<dbReference type="Pfam" id="PF25147">
    <property type="entry name" value="Ribophorin_II_C"/>
    <property type="match status" value="1"/>
</dbReference>
<proteinExistence type="inferred from homology"/>
<name>A0A9P6NEQ8_9BASI</name>
<dbReference type="Proteomes" id="UP000886653">
    <property type="component" value="Unassembled WGS sequence"/>
</dbReference>
<evidence type="ECO:0000259" key="15">
    <source>
        <dbReference type="Pfam" id="PF25147"/>
    </source>
</evidence>
<dbReference type="GO" id="GO:0008250">
    <property type="term" value="C:oligosaccharyltransferase complex"/>
    <property type="evidence" value="ECO:0007669"/>
    <property type="project" value="InterPro"/>
</dbReference>
<evidence type="ECO:0000256" key="8">
    <source>
        <dbReference type="ARBA" id="ARBA00022989"/>
    </source>
</evidence>
<dbReference type="PANTHER" id="PTHR12640:SF0">
    <property type="entry name" value="DOLICHYL-DIPHOSPHOOLIGOSACCHARIDE--PROTEIN GLYCOSYLTRANSFERASE SUBUNIT 2"/>
    <property type="match status" value="1"/>
</dbReference>
<keyword evidence="5 12" id="KW-0812">Transmembrane</keyword>
<evidence type="ECO:0000256" key="7">
    <source>
        <dbReference type="ARBA" id="ARBA00022824"/>
    </source>
</evidence>
<evidence type="ECO:0000259" key="14">
    <source>
        <dbReference type="Pfam" id="PF23860"/>
    </source>
</evidence>
<keyword evidence="7" id="KW-0256">Endoplasmic reticulum</keyword>
<evidence type="ECO:0000256" key="2">
    <source>
        <dbReference type="ARBA" id="ARBA00004477"/>
    </source>
</evidence>
<dbReference type="InterPro" id="IPR008814">
    <property type="entry name" value="Swp1"/>
</dbReference>
<evidence type="ECO:0000256" key="10">
    <source>
        <dbReference type="ARBA" id="ARBA00030078"/>
    </source>
</evidence>
<keyword evidence="6 13" id="KW-0732">Signal</keyword>
<evidence type="ECO:0000256" key="5">
    <source>
        <dbReference type="ARBA" id="ARBA00022692"/>
    </source>
</evidence>
<feature type="transmembrane region" description="Helical" evidence="12">
    <location>
        <begin position="262"/>
        <end position="283"/>
    </location>
</feature>
<keyword evidence="9 12" id="KW-0472">Membrane</keyword>
<dbReference type="OrthoDB" id="432292at2759"/>
<organism evidence="16 17">
    <name type="scientific">Cronartium quercuum f. sp. fusiforme G11</name>
    <dbReference type="NCBI Taxonomy" id="708437"/>
    <lineage>
        <taxon>Eukaryota</taxon>
        <taxon>Fungi</taxon>
        <taxon>Dikarya</taxon>
        <taxon>Basidiomycota</taxon>
        <taxon>Pucciniomycotina</taxon>
        <taxon>Pucciniomycetes</taxon>
        <taxon>Pucciniales</taxon>
        <taxon>Coleosporiaceae</taxon>
        <taxon>Cronartium</taxon>
    </lineage>
</organism>
<dbReference type="Pfam" id="PF23860">
    <property type="entry name" value="Ribophorin_II_3rd"/>
    <property type="match status" value="1"/>
</dbReference>
<comment type="function">
    <text evidence="1">Subunit of the oligosaccharyl transferase (OST) complex that catalyzes the initial transfer of a defined glycan (Glc(3)Man(9)GlcNAc(2) in eukaryotes) from the lipid carrier dolichol-pyrophosphate to an asparagine residue within an Asn-X-Ser/Thr consensus motif in nascent polypeptide chains, the first step in protein N-glycosylation. N-glycosylation occurs cotranslationally and the complex associates with the Sec61 complex at the channel-forming translocon complex that mediates protein translocation across the endoplasmic reticulum (ER). All subunits are required for a maximal enzyme activity.</text>
</comment>
<dbReference type="GO" id="GO:0006487">
    <property type="term" value="P:protein N-linked glycosylation"/>
    <property type="evidence" value="ECO:0007669"/>
    <property type="project" value="TreeGrafter"/>
</dbReference>
<evidence type="ECO:0000256" key="11">
    <source>
        <dbReference type="ARBA" id="ARBA00032139"/>
    </source>
</evidence>
<feature type="signal peptide" evidence="13">
    <location>
        <begin position="1"/>
        <end position="24"/>
    </location>
</feature>
<feature type="chain" id="PRO_5044315508" description="Ribophorin II" evidence="13">
    <location>
        <begin position="25"/>
        <end position="317"/>
    </location>
</feature>
<keyword evidence="8 12" id="KW-1133">Transmembrane helix</keyword>
<dbReference type="InterPro" id="IPR056790">
    <property type="entry name" value="Ribophorin_II_C"/>
</dbReference>
<comment type="caution">
    <text evidence="16">The sequence shown here is derived from an EMBL/GenBank/DDBJ whole genome shotgun (WGS) entry which is preliminary data.</text>
</comment>
<gene>
    <name evidence="16" type="ORF">CROQUDRAFT_237369</name>
</gene>
<comment type="similarity">
    <text evidence="4">Belongs to the SWP1 family.</text>
</comment>
<keyword evidence="17" id="KW-1185">Reference proteome</keyword>
<dbReference type="EMBL" id="MU167350">
    <property type="protein sequence ID" value="KAG0142370.1"/>
    <property type="molecule type" value="Genomic_DNA"/>
</dbReference>
<reference evidence="16" key="1">
    <citation type="submission" date="2013-11" db="EMBL/GenBank/DDBJ databases">
        <title>Genome sequence of the fusiform rust pathogen reveals effectors for host alternation and coevolution with pine.</title>
        <authorList>
            <consortium name="DOE Joint Genome Institute"/>
            <person name="Smith K."/>
            <person name="Pendleton A."/>
            <person name="Kubisiak T."/>
            <person name="Anderson C."/>
            <person name="Salamov A."/>
            <person name="Aerts A."/>
            <person name="Riley R."/>
            <person name="Clum A."/>
            <person name="Lindquist E."/>
            <person name="Ence D."/>
            <person name="Campbell M."/>
            <person name="Kronenberg Z."/>
            <person name="Feau N."/>
            <person name="Dhillon B."/>
            <person name="Hamelin R."/>
            <person name="Burleigh J."/>
            <person name="Smith J."/>
            <person name="Yandell M."/>
            <person name="Nelson C."/>
            <person name="Grigoriev I."/>
            <person name="Davis J."/>
        </authorList>
    </citation>
    <scope>NUCLEOTIDE SEQUENCE</scope>
    <source>
        <strain evidence="16">G11</strain>
    </source>
</reference>